<proteinExistence type="predicted"/>
<evidence type="ECO:0000256" key="1">
    <source>
        <dbReference type="SAM" id="MobiDB-lite"/>
    </source>
</evidence>
<keyword evidence="3" id="KW-1185">Reference proteome</keyword>
<organism evidence="2 3">
    <name type="scientific">Penicillium angulare</name>
    <dbReference type="NCBI Taxonomy" id="116970"/>
    <lineage>
        <taxon>Eukaryota</taxon>
        <taxon>Fungi</taxon>
        <taxon>Dikarya</taxon>
        <taxon>Ascomycota</taxon>
        <taxon>Pezizomycotina</taxon>
        <taxon>Eurotiomycetes</taxon>
        <taxon>Eurotiomycetidae</taxon>
        <taxon>Eurotiales</taxon>
        <taxon>Aspergillaceae</taxon>
        <taxon>Penicillium</taxon>
    </lineage>
</organism>
<feature type="compositionally biased region" description="Acidic residues" evidence="1">
    <location>
        <begin position="255"/>
        <end position="264"/>
    </location>
</feature>
<protein>
    <submittedName>
        <fullName evidence="2">Uncharacterized protein</fullName>
    </submittedName>
</protein>
<dbReference type="OrthoDB" id="4355739at2759"/>
<dbReference type="AlphaFoldDB" id="A0A9W9KCD6"/>
<accession>A0A9W9KCD6</accession>
<reference evidence="2" key="2">
    <citation type="journal article" date="2023" name="IMA Fungus">
        <title>Comparative genomic study of the Penicillium genus elucidates a diverse pangenome and 15 lateral gene transfer events.</title>
        <authorList>
            <person name="Petersen C."/>
            <person name="Sorensen T."/>
            <person name="Nielsen M.R."/>
            <person name="Sondergaard T.E."/>
            <person name="Sorensen J.L."/>
            <person name="Fitzpatrick D.A."/>
            <person name="Frisvad J.C."/>
            <person name="Nielsen K.L."/>
        </authorList>
    </citation>
    <scope>NUCLEOTIDE SEQUENCE</scope>
    <source>
        <strain evidence="2">IBT 30069</strain>
    </source>
</reference>
<dbReference type="Proteomes" id="UP001149165">
    <property type="component" value="Unassembled WGS sequence"/>
</dbReference>
<sequence>MPKLYYHQAPTFDTDPESAIAPKLGSIFRTLDRLTGPLNQFDYVSVPSYLLNRSATPDFNVAASDKVSTSVGLNTTIGQGIAGNIGLIYGFSRDKDKIYHCDLLETEELEADRKFVSDCINSSGPVKQVLEESLPGRRKVYMITGLKIATGFSVSVSKGVQHNPKIETSISAIPFGAPVEGGPGVDLSFSNSRAISHGPTANKIVFAYRVIKIKKRGDGDANFKYMSGGKYDLDDENDDESDEDGEENEPRDPWEIEPLDEENITTEFADSVKIEVVEGDRIGTSDR</sequence>
<gene>
    <name evidence="2" type="ORF">N7456_007181</name>
</gene>
<comment type="caution">
    <text evidence="2">The sequence shown here is derived from an EMBL/GenBank/DDBJ whole genome shotgun (WGS) entry which is preliminary data.</text>
</comment>
<feature type="compositionally biased region" description="Acidic residues" evidence="1">
    <location>
        <begin position="233"/>
        <end position="247"/>
    </location>
</feature>
<evidence type="ECO:0000313" key="3">
    <source>
        <dbReference type="Proteomes" id="UP001149165"/>
    </source>
</evidence>
<name>A0A9W9KCD6_9EURO</name>
<evidence type="ECO:0000313" key="2">
    <source>
        <dbReference type="EMBL" id="KAJ5101129.1"/>
    </source>
</evidence>
<feature type="region of interest" description="Disordered" evidence="1">
    <location>
        <begin position="226"/>
        <end position="271"/>
    </location>
</feature>
<dbReference type="EMBL" id="JAPQKH010000004">
    <property type="protein sequence ID" value="KAJ5101129.1"/>
    <property type="molecule type" value="Genomic_DNA"/>
</dbReference>
<reference evidence="2" key="1">
    <citation type="submission" date="2022-11" db="EMBL/GenBank/DDBJ databases">
        <authorList>
            <person name="Petersen C."/>
        </authorList>
    </citation>
    <scope>NUCLEOTIDE SEQUENCE</scope>
    <source>
        <strain evidence="2">IBT 30069</strain>
    </source>
</reference>